<dbReference type="PANTHER" id="PTHR46564:SF1">
    <property type="entry name" value="TRANSPOSASE"/>
    <property type="match status" value="1"/>
</dbReference>
<dbReference type="AlphaFoldDB" id="A0A9P7BQ28"/>
<accession>A0A9P7BQ28</accession>
<organism evidence="2 3">
    <name type="scientific">Rhizopus oryzae</name>
    <name type="common">Mucormycosis agent</name>
    <name type="synonym">Rhizopus arrhizus var. delemar</name>
    <dbReference type="NCBI Taxonomy" id="64495"/>
    <lineage>
        <taxon>Eukaryota</taxon>
        <taxon>Fungi</taxon>
        <taxon>Fungi incertae sedis</taxon>
        <taxon>Mucoromycota</taxon>
        <taxon>Mucoromycotina</taxon>
        <taxon>Mucoromycetes</taxon>
        <taxon>Mucorales</taxon>
        <taxon>Mucorineae</taxon>
        <taxon>Rhizopodaceae</taxon>
        <taxon>Rhizopus</taxon>
    </lineage>
</organism>
<protein>
    <recommendedName>
        <fullName evidence="1">Tc1-like transposase DDE domain-containing protein</fullName>
    </recommendedName>
</protein>
<dbReference type="GO" id="GO:0003676">
    <property type="term" value="F:nucleic acid binding"/>
    <property type="evidence" value="ECO:0007669"/>
    <property type="project" value="InterPro"/>
</dbReference>
<feature type="domain" description="Tc1-like transposase DDE" evidence="1">
    <location>
        <begin position="246"/>
        <end position="327"/>
    </location>
</feature>
<dbReference type="Gene3D" id="3.30.420.10">
    <property type="entry name" value="Ribonuclease H-like superfamily/Ribonuclease H"/>
    <property type="match status" value="1"/>
</dbReference>
<dbReference type="InterPro" id="IPR036397">
    <property type="entry name" value="RNaseH_sf"/>
</dbReference>
<name>A0A9P7BQ28_RHIOR</name>
<keyword evidence="3" id="KW-1185">Reference proteome</keyword>
<sequence length="363" mass="41578">MTTRFYYEDGQGRMVDEQGNDAMDWVEEAIPFHLKTLSRIREYCEKQEDEQLSSQKDLKNLDSDMEDAQASPPHFYDNWPQARIVDAMGSLTQKFSDLSVKKSTVHNFLRTECNFSFKKLTTQPAARNSPTKIQDRKDWVIKQSATGMNYLENCVFIDESGFNINMRSPSGWSLKGKPAATDTPTDRAVFHTVLGAITTKFVVSMELRNPQEETSKRIKIDFSNRKRKALAQNKKPTSKGTVTGHYLKFLEKTMDEMDCFPELKGYYIVMDNAPIHTAGQIDEMIVTRGYRSIYILPYSSELNPIEQFWSIVKNKVKRSSFEATEDLATRIAEACNCVPPKHLQAFAQHSVNCFEICLRGEPL</sequence>
<evidence type="ECO:0000259" key="1">
    <source>
        <dbReference type="Pfam" id="PF13358"/>
    </source>
</evidence>
<gene>
    <name evidence="2" type="ORF">G6F64_008373</name>
</gene>
<dbReference type="PANTHER" id="PTHR46564">
    <property type="entry name" value="TRANSPOSASE"/>
    <property type="match status" value="1"/>
</dbReference>
<evidence type="ECO:0000313" key="3">
    <source>
        <dbReference type="Proteomes" id="UP000716291"/>
    </source>
</evidence>
<dbReference type="InterPro" id="IPR038717">
    <property type="entry name" value="Tc1-like_DDE_dom"/>
</dbReference>
<dbReference type="EMBL" id="JAANQT010001364">
    <property type="protein sequence ID" value="KAG1305448.1"/>
    <property type="molecule type" value="Genomic_DNA"/>
</dbReference>
<proteinExistence type="predicted"/>
<dbReference type="Pfam" id="PF13358">
    <property type="entry name" value="DDE_3"/>
    <property type="match status" value="1"/>
</dbReference>
<evidence type="ECO:0000313" key="2">
    <source>
        <dbReference type="EMBL" id="KAG1305448.1"/>
    </source>
</evidence>
<dbReference type="Proteomes" id="UP000716291">
    <property type="component" value="Unassembled WGS sequence"/>
</dbReference>
<dbReference type="OrthoDB" id="2203793at2759"/>
<reference evidence="2" key="1">
    <citation type="journal article" date="2020" name="Microb. Genom.">
        <title>Genetic diversity of clinical and environmental Mucorales isolates obtained from an investigation of mucormycosis cases among solid organ transplant recipients.</title>
        <authorList>
            <person name="Nguyen M.H."/>
            <person name="Kaul D."/>
            <person name="Muto C."/>
            <person name="Cheng S.J."/>
            <person name="Richter R.A."/>
            <person name="Bruno V.M."/>
            <person name="Liu G."/>
            <person name="Beyhan S."/>
            <person name="Sundermann A.J."/>
            <person name="Mounaud S."/>
            <person name="Pasculle A.W."/>
            <person name="Nierman W.C."/>
            <person name="Driscoll E."/>
            <person name="Cumbie R."/>
            <person name="Clancy C.J."/>
            <person name="Dupont C.L."/>
        </authorList>
    </citation>
    <scope>NUCLEOTIDE SEQUENCE</scope>
    <source>
        <strain evidence="2">GL11</strain>
    </source>
</reference>
<comment type="caution">
    <text evidence="2">The sequence shown here is derived from an EMBL/GenBank/DDBJ whole genome shotgun (WGS) entry which is preliminary data.</text>
</comment>